<dbReference type="InterPro" id="IPR012337">
    <property type="entry name" value="RNaseH-like_sf"/>
</dbReference>
<dbReference type="OrthoDB" id="477305at2"/>
<feature type="domain" description="Transposase IS4 N-terminal" evidence="2">
    <location>
        <begin position="24"/>
        <end position="119"/>
    </location>
</feature>
<protein>
    <submittedName>
        <fullName evidence="4">DDE family transposase</fullName>
    </submittedName>
</protein>
<dbReference type="InterPro" id="IPR024473">
    <property type="entry name" value="Transposases_IS4_N"/>
</dbReference>
<dbReference type="GO" id="GO:0006313">
    <property type="term" value="P:DNA transposition"/>
    <property type="evidence" value="ECO:0007669"/>
    <property type="project" value="InterPro"/>
</dbReference>
<dbReference type="Proteomes" id="UP000321261">
    <property type="component" value="Unassembled WGS sequence"/>
</dbReference>
<sequence length="545" mass="59246">MPAQSATTTFTRTVTVAAGVFAPGHLGELTPYLPFELVDDVLAQTGTVQRRLRVLPSRVGVYFVLALGLFPRLGYAQVWAKLTGGLAGLAGLAVARPSEKALRDLRRRLGPAPVQALFEVVAGPLGQPRTPGVCFAGLRTVAFDGCHSLKVPDTDRNRSWLGRILHKTGFAGYPTLRLMGLVETGTRGLLGAALGSARHRGGGEVALARRLLGHLGPGMLVLADRAFDTNAFLHEAAATGAHLLVRTKATRVPGVLAHLSDGSYLTRIGRRQRGRQLRVIDAHLRMSGADGSRVGDRYRLITTLTDHRRYPAEALIRLYHERWEIESAYLALRHTLLAGHVLRSGDRPGLEQETWALLTLYQLLRMAMVEAIETRPGTDPDRACFTTALETARTQLTGAHGICGPTGHIGEIGQAVLSTLLPDRRPRYSARTVKCGTSRYAYRDPTDPRPDIPTAITAIDITIRTPPLTAPPPTKPAPPPTTRTQVIALMNTDPHRGWTGHELATALGRPPRNLLTQLAEWTRHGFFTRVATSTYALNTPTDQDP</sequence>
<dbReference type="SUPFAM" id="SSF53098">
    <property type="entry name" value="Ribonuclease H-like"/>
    <property type="match status" value="1"/>
</dbReference>
<feature type="domain" description="Transposase IS4-like" evidence="1">
    <location>
        <begin position="148"/>
        <end position="362"/>
    </location>
</feature>
<reference evidence="4 5" key="1">
    <citation type="submission" date="2019-06" db="EMBL/GenBank/DDBJ databases">
        <title>Sequencing the genomes of 1000 actinobacteria strains.</title>
        <authorList>
            <person name="Klenk H.-P."/>
        </authorList>
    </citation>
    <scope>NUCLEOTIDE SEQUENCE [LARGE SCALE GENOMIC DNA]</scope>
    <source>
        <strain evidence="4 5">DSM 45671</strain>
    </source>
</reference>
<name>A0A561SX52_9PSEU</name>
<dbReference type="PANTHER" id="PTHR37529">
    <property type="entry name" value="TRANSPOSASE INSG FOR INSERTION SEQUENCE ELEMENT IS4-RELATED"/>
    <property type="match status" value="1"/>
</dbReference>
<comment type="caution">
    <text evidence="4">The sequence shown here is derived from an EMBL/GenBank/DDBJ whole genome shotgun (WGS) entry which is preliminary data.</text>
</comment>
<evidence type="ECO:0000313" key="5">
    <source>
        <dbReference type="Proteomes" id="UP000321261"/>
    </source>
</evidence>
<dbReference type="Pfam" id="PF01609">
    <property type="entry name" value="DDE_Tnp_1"/>
    <property type="match status" value="1"/>
</dbReference>
<dbReference type="InterPro" id="IPR002559">
    <property type="entry name" value="Transposase_11"/>
</dbReference>
<dbReference type="NCBIfam" id="NF033592">
    <property type="entry name" value="transpos_IS4_1"/>
    <property type="match status" value="1"/>
</dbReference>
<accession>A0A561SX52</accession>
<evidence type="ECO:0000259" key="1">
    <source>
        <dbReference type="Pfam" id="PF01609"/>
    </source>
</evidence>
<organism evidence="4 5">
    <name type="scientific">Pseudonocardia hierapolitana</name>
    <dbReference type="NCBI Taxonomy" id="1128676"/>
    <lineage>
        <taxon>Bacteria</taxon>
        <taxon>Bacillati</taxon>
        <taxon>Actinomycetota</taxon>
        <taxon>Actinomycetes</taxon>
        <taxon>Pseudonocardiales</taxon>
        <taxon>Pseudonocardiaceae</taxon>
        <taxon>Pseudonocardia</taxon>
    </lineage>
</organism>
<dbReference type="PANTHER" id="PTHR37529:SF1">
    <property type="entry name" value="TRANSPOSASE INSG FOR INSERTION SEQUENCE ELEMENT IS4-RELATED"/>
    <property type="match status" value="1"/>
</dbReference>
<dbReference type="RefSeq" id="WP_147258263.1">
    <property type="nucleotide sequence ID" value="NZ_VIWU01000001.1"/>
</dbReference>
<evidence type="ECO:0000313" key="4">
    <source>
        <dbReference type="EMBL" id="TWF79411.1"/>
    </source>
</evidence>
<proteinExistence type="predicted"/>
<gene>
    <name evidence="3" type="ORF">FHX44_115328</name>
    <name evidence="4" type="ORF">FHX44_115344</name>
</gene>
<dbReference type="InterPro" id="IPR047952">
    <property type="entry name" value="Transpos_IS4"/>
</dbReference>
<evidence type="ECO:0000313" key="3">
    <source>
        <dbReference type="EMBL" id="TWF79395.1"/>
    </source>
</evidence>
<evidence type="ECO:0000259" key="2">
    <source>
        <dbReference type="Pfam" id="PF13006"/>
    </source>
</evidence>
<dbReference type="AlphaFoldDB" id="A0A561SX52"/>
<keyword evidence="5" id="KW-1185">Reference proteome</keyword>
<dbReference type="EMBL" id="VIWU01000001">
    <property type="protein sequence ID" value="TWF79395.1"/>
    <property type="molecule type" value="Genomic_DNA"/>
</dbReference>
<dbReference type="GO" id="GO:0003677">
    <property type="term" value="F:DNA binding"/>
    <property type="evidence" value="ECO:0007669"/>
    <property type="project" value="InterPro"/>
</dbReference>
<dbReference type="Pfam" id="PF13006">
    <property type="entry name" value="Nterm_IS4"/>
    <property type="match status" value="1"/>
</dbReference>
<dbReference type="EMBL" id="VIWU01000001">
    <property type="protein sequence ID" value="TWF79411.1"/>
    <property type="molecule type" value="Genomic_DNA"/>
</dbReference>
<dbReference type="GO" id="GO:0004803">
    <property type="term" value="F:transposase activity"/>
    <property type="evidence" value="ECO:0007669"/>
    <property type="project" value="InterPro"/>
</dbReference>